<evidence type="ECO:0000313" key="2">
    <source>
        <dbReference type="EMBL" id="NMJ44078.1"/>
    </source>
</evidence>
<evidence type="ECO:0000313" key="3">
    <source>
        <dbReference type="Proteomes" id="UP000548582"/>
    </source>
</evidence>
<sequence length="58" mass="7034">MPLNARIASLEERHAALERRILDEDSRPRPDDIELARLKREKLRLKEEMEKLRTTRMH</sequence>
<gene>
    <name evidence="2" type="ORF">GWK16_22710</name>
</gene>
<keyword evidence="3" id="KW-1185">Reference proteome</keyword>
<dbReference type="Gene3D" id="6.10.280.50">
    <property type="match status" value="1"/>
</dbReference>
<reference evidence="2 3" key="1">
    <citation type="submission" date="2020-03" db="EMBL/GenBank/DDBJ databases">
        <authorList>
            <person name="Sun Q."/>
        </authorList>
    </citation>
    <scope>NUCLEOTIDE SEQUENCE [LARGE SCALE GENOMIC DNA]</scope>
    <source>
        <strain evidence="2 3">JC162</strain>
    </source>
</reference>
<name>A0A848EL40_9PROT</name>
<keyword evidence="1" id="KW-0175">Coiled coil</keyword>
<dbReference type="RefSeq" id="WP_170056264.1">
    <property type="nucleotide sequence ID" value="NZ_JABBKX010000011.1"/>
</dbReference>
<organism evidence="2 3">
    <name type="scientific">Neoroseomonas marina</name>
    <dbReference type="NCBI Taxonomy" id="1232220"/>
    <lineage>
        <taxon>Bacteria</taxon>
        <taxon>Pseudomonadati</taxon>
        <taxon>Pseudomonadota</taxon>
        <taxon>Alphaproteobacteria</taxon>
        <taxon>Acetobacterales</taxon>
        <taxon>Acetobacteraceae</taxon>
        <taxon>Neoroseomonas</taxon>
    </lineage>
</organism>
<protein>
    <submittedName>
        <fullName evidence="2">DUF465 domain-containing protein</fullName>
    </submittedName>
</protein>
<dbReference type="Proteomes" id="UP000548582">
    <property type="component" value="Unassembled WGS sequence"/>
</dbReference>
<dbReference type="InterPro" id="IPR038444">
    <property type="entry name" value="DUF465_sf"/>
</dbReference>
<accession>A0A848EL40</accession>
<dbReference type="InterPro" id="IPR007420">
    <property type="entry name" value="DUF465"/>
</dbReference>
<dbReference type="EMBL" id="JABBKX010000011">
    <property type="protein sequence ID" value="NMJ44078.1"/>
    <property type="molecule type" value="Genomic_DNA"/>
</dbReference>
<comment type="caution">
    <text evidence="2">The sequence shown here is derived from an EMBL/GenBank/DDBJ whole genome shotgun (WGS) entry which is preliminary data.</text>
</comment>
<feature type="coiled-coil region" evidence="1">
    <location>
        <begin position="7"/>
        <end position="55"/>
    </location>
</feature>
<evidence type="ECO:0000256" key="1">
    <source>
        <dbReference type="SAM" id="Coils"/>
    </source>
</evidence>
<proteinExistence type="predicted"/>
<dbReference type="AlphaFoldDB" id="A0A848EL40"/>
<dbReference type="Pfam" id="PF04325">
    <property type="entry name" value="DUF465"/>
    <property type="match status" value="1"/>
</dbReference>